<keyword evidence="2" id="KW-1185">Reference proteome</keyword>
<feature type="non-terminal residue" evidence="1">
    <location>
        <position position="91"/>
    </location>
</feature>
<name>A0A7J8MJB7_9ROSI</name>
<evidence type="ECO:0000313" key="1">
    <source>
        <dbReference type="EMBL" id="MBA0564694.1"/>
    </source>
</evidence>
<dbReference type="EMBL" id="JABEZX010000009">
    <property type="protein sequence ID" value="MBA0564694.1"/>
    <property type="molecule type" value="Genomic_DNA"/>
</dbReference>
<proteinExistence type="predicted"/>
<evidence type="ECO:0000313" key="2">
    <source>
        <dbReference type="Proteomes" id="UP000593572"/>
    </source>
</evidence>
<comment type="caution">
    <text evidence="1">The sequence shown here is derived from an EMBL/GenBank/DDBJ whole genome shotgun (WGS) entry which is preliminary data.</text>
</comment>
<sequence length="91" mass="9922">MFLQYGISGVSALEPSFHRLVFLLRLKLQDTMNRIHAWQAVAPPHQKISASCSIAVAVRLITVAVILDTVAVRFKTAVECVFGFKCSCSGG</sequence>
<accession>A0A7J8MJB7</accession>
<organism evidence="1 2">
    <name type="scientific">Gossypium lobatum</name>
    <dbReference type="NCBI Taxonomy" id="34289"/>
    <lineage>
        <taxon>Eukaryota</taxon>
        <taxon>Viridiplantae</taxon>
        <taxon>Streptophyta</taxon>
        <taxon>Embryophyta</taxon>
        <taxon>Tracheophyta</taxon>
        <taxon>Spermatophyta</taxon>
        <taxon>Magnoliopsida</taxon>
        <taxon>eudicotyledons</taxon>
        <taxon>Gunneridae</taxon>
        <taxon>Pentapetalae</taxon>
        <taxon>rosids</taxon>
        <taxon>malvids</taxon>
        <taxon>Malvales</taxon>
        <taxon>Malvaceae</taxon>
        <taxon>Malvoideae</taxon>
        <taxon>Gossypium</taxon>
    </lineage>
</organism>
<dbReference type="Proteomes" id="UP000593572">
    <property type="component" value="Unassembled WGS sequence"/>
</dbReference>
<reference evidence="1 2" key="1">
    <citation type="journal article" date="2019" name="Genome Biol. Evol.">
        <title>Insights into the evolution of the New World diploid cottons (Gossypium, subgenus Houzingenia) based on genome sequencing.</title>
        <authorList>
            <person name="Grover C.E."/>
            <person name="Arick M.A. 2nd"/>
            <person name="Thrash A."/>
            <person name="Conover J.L."/>
            <person name="Sanders W.S."/>
            <person name="Peterson D.G."/>
            <person name="Frelichowski J.E."/>
            <person name="Scheffler J.A."/>
            <person name="Scheffler B.E."/>
            <person name="Wendel J.F."/>
        </authorList>
    </citation>
    <scope>NUCLEOTIDE SEQUENCE [LARGE SCALE GENOMIC DNA]</scope>
    <source>
        <strain evidence="1">157</strain>
        <tissue evidence="1">Leaf</tissue>
    </source>
</reference>
<gene>
    <name evidence="1" type="ORF">Golob_009613</name>
</gene>
<protein>
    <submittedName>
        <fullName evidence="1">Uncharacterized protein</fullName>
    </submittedName>
</protein>
<dbReference type="AlphaFoldDB" id="A0A7J8MJB7"/>